<dbReference type="SUPFAM" id="SSF53756">
    <property type="entry name" value="UDP-Glycosyltransferase/glycogen phosphorylase"/>
    <property type="match status" value="1"/>
</dbReference>
<dbReference type="AlphaFoldDB" id="A0A1W2BB34"/>
<name>A0A1W2BB34_9FLAO</name>
<dbReference type="Gene3D" id="3.40.50.2000">
    <property type="entry name" value="Glycogen Phosphorylase B"/>
    <property type="match status" value="2"/>
</dbReference>
<organism evidence="2 3">
    <name type="scientific">Moheibacter sediminis</name>
    <dbReference type="NCBI Taxonomy" id="1434700"/>
    <lineage>
        <taxon>Bacteria</taxon>
        <taxon>Pseudomonadati</taxon>
        <taxon>Bacteroidota</taxon>
        <taxon>Flavobacteriia</taxon>
        <taxon>Flavobacteriales</taxon>
        <taxon>Weeksellaceae</taxon>
        <taxon>Moheibacter</taxon>
    </lineage>
</organism>
<dbReference type="Pfam" id="PF00534">
    <property type="entry name" value="Glycos_transf_1"/>
    <property type="match status" value="1"/>
</dbReference>
<evidence type="ECO:0000313" key="2">
    <source>
        <dbReference type="EMBL" id="SMC69922.1"/>
    </source>
</evidence>
<evidence type="ECO:0000313" key="3">
    <source>
        <dbReference type="Proteomes" id="UP000192393"/>
    </source>
</evidence>
<gene>
    <name evidence="2" type="ORF">SAMN06296427_1069</name>
</gene>
<feature type="domain" description="Glycosyl transferase family 1" evidence="1">
    <location>
        <begin position="187"/>
        <end position="338"/>
    </location>
</feature>
<dbReference type="GO" id="GO:0016757">
    <property type="term" value="F:glycosyltransferase activity"/>
    <property type="evidence" value="ECO:0007669"/>
    <property type="project" value="InterPro"/>
</dbReference>
<dbReference type="InterPro" id="IPR001296">
    <property type="entry name" value="Glyco_trans_1"/>
</dbReference>
<dbReference type="EMBL" id="FWXS01000006">
    <property type="protein sequence ID" value="SMC69922.1"/>
    <property type="molecule type" value="Genomic_DNA"/>
</dbReference>
<dbReference type="RefSeq" id="WP_084017503.1">
    <property type="nucleotide sequence ID" value="NZ_FWXS01000006.1"/>
</dbReference>
<keyword evidence="2" id="KW-0808">Transferase</keyword>
<proteinExistence type="predicted"/>
<sequence length="371" mass="43157">MKNKNSNICFFVTTLDSGGLENYLLRFLQYKAENFGKIIVFCKGGKSGQLEEKYKSISDLTIHIKEISYFNPKDYIYLYKFLKKNRISSVCDFTGNFAGLILFTAKCANISKRVSFYRGSSNHFIESGLRLMYNKFVKYLTYKYATDILSNSKAAFDFFYPDIWKKDNRFEVIYNGINPATFVNENKNLRQELNIPENAFVIGHTGRYNEAKNHKTILKVALEFCKRNKDFYFLFCGNGVKDNLEEIIKKHQFQQRIIVLNNRTDIPKVLKTIDCYYFPSITEGQPNALIEAMIMNIPIVASDIPSIKESVPDYFVEELVPAESVDEAIDKILQVYTTDNYPLLGKWAIEKFDYKLLFEQFFAVLNNKKIK</sequence>
<reference evidence="2 3" key="1">
    <citation type="submission" date="2017-04" db="EMBL/GenBank/DDBJ databases">
        <authorList>
            <person name="Afonso C.L."/>
            <person name="Miller P.J."/>
            <person name="Scott M.A."/>
            <person name="Spackman E."/>
            <person name="Goraichik I."/>
            <person name="Dimitrov K.M."/>
            <person name="Suarez D.L."/>
            <person name="Swayne D.E."/>
        </authorList>
    </citation>
    <scope>NUCLEOTIDE SEQUENCE [LARGE SCALE GENOMIC DNA]</scope>
    <source>
        <strain evidence="2 3">CGMCC 1.12708</strain>
    </source>
</reference>
<dbReference type="Proteomes" id="UP000192393">
    <property type="component" value="Unassembled WGS sequence"/>
</dbReference>
<keyword evidence="3" id="KW-1185">Reference proteome</keyword>
<dbReference type="STRING" id="1434700.SAMN06296427_1069"/>
<dbReference type="PANTHER" id="PTHR12526">
    <property type="entry name" value="GLYCOSYLTRANSFERASE"/>
    <property type="match status" value="1"/>
</dbReference>
<accession>A0A1W2BB34</accession>
<dbReference type="OrthoDB" id="9811239at2"/>
<protein>
    <submittedName>
        <fullName evidence="2">Glycosyltransferase involved in cell wall bisynthesis</fullName>
    </submittedName>
</protein>
<dbReference type="PANTHER" id="PTHR12526:SF630">
    <property type="entry name" value="GLYCOSYLTRANSFERASE"/>
    <property type="match status" value="1"/>
</dbReference>
<evidence type="ECO:0000259" key="1">
    <source>
        <dbReference type="Pfam" id="PF00534"/>
    </source>
</evidence>